<proteinExistence type="predicted"/>
<dbReference type="SUPFAM" id="SSF51126">
    <property type="entry name" value="Pectin lyase-like"/>
    <property type="match status" value="1"/>
</dbReference>
<gene>
    <name evidence="2" type="ORF">OU798_00260</name>
</gene>
<reference evidence="2" key="1">
    <citation type="submission" date="2022-11" db="EMBL/GenBank/DDBJ databases">
        <title>Marilongibacter aestuarii gen. nov., sp. nov., isolated from tidal flat sediment.</title>
        <authorList>
            <person name="Jiayan W."/>
        </authorList>
    </citation>
    <scope>NUCLEOTIDE SEQUENCE</scope>
    <source>
        <strain evidence="2">Z1-6</strain>
    </source>
</reference>
<dbReference type="Proteomes" id="UP001145087">
    <property type="component" value="Unassembled WGS sequence"/>
</dbReference>
<dbReference type="InterPro" id="IPR012334">
    <property type="entry name" value="Pectin_lyas_fold"/>
</dbReference>
<sequence>MTKYLSYFLLLFYVALISCSDDINIFVSTQGNEEGNGTFKKPFSSIERAKNFIHLQRAKGNSEPFCILVRGGDYYFTQTLKFTDADSNLIIKPYGQEKVRFTGGLSVDPANALPVSGTENEKLFPSENRANILMVHLKKLGITDYGELHPNGFSRPKIPVWMELFVNDVPGHLARWPNDSSIVIGKILQEGSVASNGDDGNIGGKFTYDVSRPSKWKIPDDIWIFGFFNYGWADDAVKLTSIDTINKTFTTAQPHRYGFDSGKPYNKWYAYNIAEEIDMPGEYYIDRKEGILYFYNPGKIESIELSVFEDPFITINGSSNITVEGITFDCTRGIAAEMFKTENCIFQDCTFNNMGMYAVNINYEENAVLNSDPVLSKNNGLKNCTVCQTGSGGILLYGGNRKTLEASGNYVENCAIHDFNRISKTYCAGIKISGVGNRISHNELYNSPHAAILLSGNDHLIEYNEIHSVCMVTDDVGALYYGRNPSERGNEVKYNYFHHLGDKHRTTAVYHDDGACGMTVHGNIFYKAGIFPSLIGGGSDNIYTNNMFFDCPVGIKVDNRMEAFEWAKPMIAKGGVIEQRLNEIHYDQPPYSTKYPELTKYWDENPAFPKRNKIDGNIFVNVDQIILKVDDGVNSDKQFLDFSDNNLITDKDPGFVDFENQNFKLKESSEVFKILPVFEQIPFEKIGSLKSRK</sequence>
<protein>
    <submittedName>
        <fullName evidence="2">Right-handed parallel beta-helix repeat-containing protein</fullName>
    </submittedName>
</protein>
<evidence type="ECO:0000313" key="3">
    <source>
        <dbReference type="Proteomes" id="UP001145087"/>
    </source>
</evidence>
<dbReference type="InterPro" id="IPR011050">
    <property type="entry name" value="Pectin_lyase_fold/virulence"/>
</dbReference>
<dbReference type="PROSITE" id="PS51257">
    <property type="entry name" value="PROKAR_LIPOPROTEIN"/>
    <property type="match status" value="1"/>
</dbReference>
<feature type="domain" description="Right handed beta helix" evidence="1">
    <location>
        <begin position="380"/>
        <end position="546"/>
    </location>
</feature>
<dbReference type="InterPro" id="IPR006626">
    <property type="entry name" value="PbH1"/>
</dbReference>
<organism evidence="2 3">
    <name type="scientific">Draconibacterium aestuarii</name>
    <dbReference type="NCBI Taxonomy" id="2998507"/>
    <lineage>
        <taxon>Bacteria</taxon>
        <taxon>Pseudomonadati</taxon>
        <taxon>Bacteroidota</taxon>
        <taxon>Bacteroidia</taxon>
        <taxon>Marinilabiliales</taxon>
        <taxon>Prolixibacteraceae</taxon>
        <taxon>Draconibacterium</taxon>
    </lineage>
</organism>
<keyword evidence="3" id="KW-1185">Reference proteome</keyword>
<accession>A0A9X3J3X1</accession>
<comment type="caution">
    <text evidence="2">The sequence shown here is derived from an EMBL/GenBank/DDBJ whole genome shotgun (WGS) entry which is preliminary data.</text>
</comment>
<evidence type="ECO:0000313" key="2">
    <source>
        <dbReference type="EMBL" id="MCY1718753.1"/>
    </source>
</evidence>
<dbReference type="SMART" id="SM00710">
    <property type="entry name" value="PbH1"/>
    <property type="match status" value="7"/>
</dbReference>
<dbReference type="Gene3D" id="2.160.20.10">
    <property type="entry name" value="Single-stranded right-handed beta-helix, Pectin lyase-like"/>
    <property type="match status" value="2"/>
</dbReference>
<dbReference type="AlphaFoldDB" id="A0A9X3J3X1"/>
<dbReference type="PANTHER" id="PTHR36453:SF1">
    <property type="entry name" value="RIGHT HANDED BETA HELIX DOMAIN-CONTAINING PROTEIN"/>
    <property type="match status" value="1"/>
</dbReference>
<name>A0A9X3J3X1_9BACT</name>
<dbReference type="RefSeq" id="WP_343331092.1">
    <property type="nucleotide sequence ID" value="NZ_JAPOHD010000002.1"/>
</dbReference>
<dbReference type="PANTHER" id="PTHR36453">
    <property type="entry name" value="SECRETED PROTEIN-RELATED"/>
    <property type="match status" value="1"/>
</dbReference>
<evidence type="ECO:0000259" key="1">
    <source>
        <dbReference type="Pfam" id="PF13229"/>
    </source>
</evidence>
<dbReference type="Pfam" id="PF13229">
    <property type="entry name" value="Beta_helix"/>
    <property type="match status" value="1"/>
</dbReference>
<dbReference type="EMBL" id="JAPOHD010000002">
    <property type="protein sequence ID" value="MCY1718753.1"/>
    <property type="molecule type" value="Genomic_DNA"/>
</dbReference>
<dbReference type="InterPro" id="IPR039448">
    <property type="entry name" value="Beta_helix"/>
</dbReference>